<protein>
    <submittedName>
        <fullName evidence="2">Right-handed parallel beta-helix repeat-containing protein</fullName>
    </submittedName>
</protein>
<dbReference type="EMBL" id="CP050177">
    <property type="protein sequence ID" value="QIQ02210.1"/>
    <property type="molecule type" value="Genomic_DNA"/>
</dbReference>
<name>A0A6G9GVH8_9ACTN</name>
<feature type="compositionally biased region" description="Basic and acidic residues" evidence="1">
    <location>
        <begin position="596"/>
        <end position="605"/>
    </location>
</feature>
<dbReference type="InterPro" id="IPR011050">
    <property type="entry name" value="Pectin_lyase_fold/virulence"/>
</dbReference>
<keyword evidence="3" id="KW-1185">Reference proteome</keyword>
<feature type="region of interest" description="Disordered" evidence="1">
    <location>
        <begin position="585"/>
        <end position="605"/>
    </location>
</feature>
<dbReference type="RefSeq" id="WP_167025777.1">
    <property type="nucleotide sequence ID" value="NZ_CP050177.1"/>
</dbReference>
<organism evidence="2 3">
    <name type="scientific">Streptomyces liangshanensis</name>
    <dbReference type="NCBI Taxonomy" id="2717324"/>
    <lineage>
        <taxon>Bacteria</taxon>
        <taxon>Bacillati</taxon>
        <taxon>Actinomycetota</taxon>
        <taxon>Actinomycetes</taxon>
        <taxon>Kitasatosporales</taxon>
        <taxon>Streptomycetaceae</taxon>
        <taxon>Streptomyces</taxon>
    </lineage>
</organism>
<evidence type="ECO:0000313" key="2">
    <source>
        <dbReference type="EMBL" id="QIQ02210.1"/>
    </source>
</evidence>
<proteinExistence type="predicted"/>
<gene>
    <name evidence="2" type="ORF">HA039_07765</name>
</gene>
<evidence type="ECO:0000313" key="3">
    <source>
        <dbReference type="Proteomes" id="UP000501179"/>
    </source>
</evidence>
<accession>A0A6G9GVH8</accession>
<dbReference type="SMART" id="SM00710">
    <property type="entry name" value="PbH1"/>
    <property type="match status" value="6"/>
</dbReference>
<dbReference type="InterPro" id="IPR012334">
    <property type="entry name" value="Pectin_lyas_fold"/>
</dbReference>
<dbReference type="Proteomes" id="UP000501179">
    <property type="component" value="Chromosome"/>
</dbReference>
<evidence type="ECO:0000256" key="1">
    <source>
        <dbReference type="SAM" id="MobiDB-lite"/>
    </source>
</evidence>
<dbReference type="AlphaFoldDB" id="A0A6G9GVH8"/>
<dbReference type="KEGG" id="slia:HA039_07765"/>
<dbReference type="InterPro" id="IPR006626">
    <property type="entry name" value="PbH1"/>
</dbReference>
<reference evidence="2 3" key="1">
    <citation type="submission" date="2020-03" db="EMBL/GenBank/DDBJ databases">
        <title>A novel species.</title>
        <authorList>
            <person name="Gao J."/>
        </authorList>
    </citation>
    <scope>NUCLEOTIDE SEQUENCE [LARGE SCALE GENOMIC DNA]</scope>
    <source>
        <strain evidence="2 3">QMT-12</strain>
    </source>
</reference>
<dbReference type="Gene3D" id="2.160.20.10">
    <property type="entry name" value="Single-stranded right-handed beta-helix, Pectin lyase-like"/>
    <property type="match status" value="2"/>
</dbReference>
<sequence length="605" mass="64535">MTVPTTPAPPRHLIEVTAHGADPTGARDSAPAVQDAIAAAHRAGGPVTLRFAPGTYAFRASSAVRRELYVSNTVGADPRYREKAIGILLEGFDDVEIDGGGALFEYHGRQTSIAVVDCGRAELHDFAVDMVQPTVVEVTVRETGVADAGPYRLLSVPPGTDVRPHGRTVTWVGEADPAGGDPAWTGEGKLDYCQVFDPRANRTWRTDCPLFEHVERITATPDGLRVEYRADAPVPDDQGLVYQLRHTDRDHPGAFVLESEYARFRGVRFGYLHGFGLLAQSGGDLLVQDCVFATREGTGRTTAGFADFVQASGLSGRVVVEDCRFDGAHDDAINVHGLYLRVDRVDGDELELSYPHPETAGFPQFAAGERCEIVRVGDGAVVATDVEVLGVDGPSGRDHAHDLTRMRVRCARPLPDAVAASGPGELAVENITRTPSVTVRRSTFANLPTRGVLVSTRKPVLIEDCVFSGLGMAGVLITCEAGSYWESGPVADCTVRRNRFEDLGGPAVLISPPHFPAAGAAVHRDIRVVGNEVTNCASWPNDNPRPGPDSGNWLVDATSVDHLVVTDNTTTAGALSVRLDHCPDAQVEAGTGSPVDVDRPGTEAP</sequence>
<dbReference type="SUPFAM" id="SSF51126">
    <property type="entry name" value="Pectin lyase-like"/>
    <property type="match status" value="1"/>
</dbReference>